<evidence type="ECO:0000313" key="3">
    <source>
        <dbReference type="Proteomes" id="UP001355056"/>
    </source>
</evidence>
<evidence type="ECO:0000256" key="1">
    <source>
        <dbReference type="SAM" id="MobiDB-lite"/>
    </source>
</evidence>
<keyword evidence="3" id="KW-1185">Reference proteome</keyword>
<feature type="compositionally biased region" description="Pro residues" evidence="1">
    <location>
        <begin position="71"/>
        <end position="86"/>
    </location>
</feature>
<dbReference type="EMBL" id="JAXGFP010000001">
    <property type="protein sequence ID" value="MEG3182441.1"/>
    <property type="molecule type" value="Genomic_DNA"/>
</dbReference>
<organism evidence="2 3">
    <name type="scientific">Novilysobacter erysipheiresistens</name>
    <dbReference type="NCBI Taxonomy" id="1749332"/>
    <lineage>
        <taxon>Bacteria</taxon>
        <taxon>Pseudomonadati</taxon>
        <taxon>Pseudomonadota</taxon>
        <taxon>Gammaproteobacteria</taxon>
        <taxon>Lysobacterales</taxon>
        <taxon>Lysobacteraceae</taxon>
        <taxon>Novilysobacter</taxon>
    </lineage>
</organism>
<reference evidence="2 3" key="1">
    <citation type="journal article" date="2016" name="Int. J. Syst. Evol. Microbiol.">
        <title>Lysobacter erysipheiresistens sp. nov., an antagonist of powdery mildew, isolated from tobacco-cultivated soil.</title>
        <authorList>
            <person name="Xie B."/>
            <person name="Li T."/>
            <person name="Lin X."/>
            <person name="Wang C.J."/>
            <person name="Chen Y.J."/>
            <person name="Liu W.J."/>
            <person name="Zhao Z.W."/>
        </authorList>
    </citation>
    <scope>NUCLEOTIDE SEQUENCE [LARGE SCALE GENOMIC DNA]</scope>
    <source>
        <strain evidence="2 3">RS-LYSO-3</strain>
    </source>
</reference>
<comment type="caution">
    <text evidence="2">The sequence shown here is derived from an EMBL/GenBank/DDBJ whole genome shotgun (WGS) entry which is preliminary data.</text>
</comment>
<protein>
    <recommendedName>
        <fullName evidence="4">Secreted protein</fullName>
    </recommendedName>
</protein>
<evidence type="ECO:0008006" key="4">
    <source>
        <dbReference type="Google" id="ProtNLM"/>
    </source>
</evidence>
<proteinExistence type="predicted"/>
<gene>
    <name evidence="2" type="ORF">SNE34_00225</name>
</gene>
<sequence>MKHKRRRNGALIVVAVAIAATGLLFWAAPARDRDAVLAADSHADAVDANSRAAGAGNAAWVDAGRRRPRADAPPIPAGLPPVDPVDPPEYATGLPIETLYAPDPQARAHFADKLPFGVDDRTYVEFNRRALAVLQPGSTLTLRTPDDGKPHTVDIDAIQVHPNGDKSWIGHVQDAAGEVLPVVFTQGRDSSFGSISTRSGTYAVEAEGRLGWIANINTLRSHQDFDRPDVMVPDPDDAPGVPGQP</sequence>
<name>A0ABU7YTN4_9GAMM</name>
<dbReference type="RefSeq" id="WP_332613636.1">
    <property type="nucleotide sequence ID" value="NZ_JAXGFP010000001.1"/>
</dbReference>
<feature type="region of interest" description="Disordered" evidence="1">
    <location>
        <begin position="59"/>
        <end position="86"/>
    </location>
</feature>
<dbReference type="Proteomes" id="UP001355056">
    <property type="component" value="Unassembled WGS sequence"/>
</dbReference>
<feature type="region of interest" description="Disordered" evidence="1">
    <location>
        <begin position="224"/>
        <end position="245"/>
    </location>
</feature>
<accession>A0ABU7YTN4</accession>
<evidence type="ECO:0000313" key="2">
    <source>
        <dbReference type="EMBL" id="MEG3182441.1"/>
    </source>
</evidence>
<feature type="compositionally biased region" description="Low complexity" evidence="1">
    <location>
        <begin position="230"/>
        <end position="245"/>
    </location>
</feature>